<dbReference type="Pfam" id="PF02026">
    <property type="entry name" value="RyR"/>
    <property type="match status" value="2"/>
</dbReference>
<feature type="domain" description="Ryanodine receptor Ryr" evidence="8">
    <location>
        <begin position="931"/>
        <end position="1020"/>
    </location>
</feature>
<evidence type="ECO:0000256" key="7">
    <source>
        <dbReference type="SAM" id="Phobius"/>
    </source>
</evidence>
<feature type="transmembrane region" description="Helical" evidence="7">
    <location>
        <begin position="380"/>
        <end position="399"/>
    </location>
</feature>
<evidence type="ECO:0000259" key="9">
    <source>
        <dbReference type="Pfam" id="PF08016"/>
    </source>
</evidence>
<feature type="transmembrane region" description="Helical" evidence="7">
    <location>
        <begin position="96"/>
        <end position="115"/>
    </location>
</feature>
<evidence type="ECO:0000313" key="11">
    <source>
        <dbReference type="EMBL" id="KAF0700965.1"/>
    </source>
</evidence>
<dbReference type="InterPro" id="IPR003032">
    <property type="entry name" value="Ryanodine_rcpt"/>
</dbReference>
<gene>
    <name evidence="12" type="primary">Aste57867_8535</name>
    <name evidence="11" type="ORF">As57867_008503</name>
    <name evidence="12" type="ORF">ASTE57867_8535</name>
</gene>
<reference evidence="12 13" key="1">
    <citation type="submission" date="2019-03" db="EMBL/GenBank/DDBJ databases">
        <authorList>
            <person name="Gaulin E."/>
            <person name="Dumas B."/>
        </authorList>
    </citation>
    <scope>NUCLEOTIDE SEQUENCE [LARGE SCALE GENOMIC DNA]</scope>
    <source>
        <strain evidence="12">CBS 568.67</strain>
    </source>
</reference>
<evidence type="ECO:0000256" key="6">
    <source>
        <dbReference type="SAM" id="MobiDB-lite"/>
    </source>
</evidence>
<dbReference type="PANTHER" id="PTHR10877">
    <property type="entry name" value="POLYCYSTIN FAMILY MEMBER"/>
    <property type="match status" value="1"/>
</dbReference>
<evidence type="ECO:0000313" key="13">
    <source>
        <dbReference type="Proteomes" id="UP000332933"/>
    </source>
</evidence>
<dbReference type="Proteomes" id="UP000332933">
    <property type="component" value="Unassembled WGS sequence"/>
</dbReference>
<feature type="domain" description="Polycystin" evidence="10">
    <location>
        <begin position="142"/>
        <end position="332"/>
    </location>
</feature>
<dbReference type="InterPro" id="IPR051223">
    <property type="entry name" value="Polycystin"/>
</dbReference>
<comment type="subcellular location">
    <subcellularLocation>
        <location evidence="1">Membrane</location>
        <topology evidence="1">Multi-pass membrane protein</topology>
    </subcellularLocation>
</comment>
<comment type="similarity">
    <text evidence="2">Belongs to the polycystin family.</text>
</comment>
<keyword evidence="4 7" id="KW-1133">Transmembrane helix</keyword>
<evidence type="ECO:0000259" key="10">
    <source>
        <dbReference type="Pfam" id="PF20519"/>
    </source>
</evidence>
<dbReference type="GO" id="GO:0005219">
    <property type="term" value="F:ryanodine-sensitive calcium-release channel activity"/>
    <property type="evidence" value="ECO:0007669"/>
    <property type="project" value="InterPro"/>
</dbReference>
<keyword evidence="3 7" id="KW-0812">Transmembrane</keyword>
<feature type="transmembrane region" description="Helical" evidence="7">
    <location>
        <begin position="545"/>
        <end position="567"/>
    </location>
</feature>
<dbReference type="Pfam" id="PF08016">
    <property type="entry name" value="PKD_channel"/>
    <property type="match status" value="1"/>
</dbReference>
<name>A0A485KKK9_9STRA</name>
<keyword evidence="13" id="KW-1185">Reference proteome</keyword>
<feature type="domain" description="Polycystin cation channel PKD1/PKD2" evidence="9">
    <location>
        <begin position="344"/>
        <end position="572"/>
    </location>
</feature>
<feature type="region of interest" description="Disordered" evidence="6">
    <location>
        <begin position="1235"/>
        <end position="1286"/>
    </location>
</feature>
<reference evidence="11" key="2">
    <citation type="submission" date="2019-06" db="EMBL/GenBank/DDBJ databases">
        <title>Genomics analysis of Aphanomyces spp. identifies a new class of oomycete effector associated with host adaptation.</title>
        <authorList>
            <person name="Gaulin E."/>
        </authorList>
    </citation>
    <scope>NUCLEOTIDE SEQUENCE</scope>
    <source>
        <strain evidence="11">CBS 578.67</strain>
    </source>
</reference>
<feature type="transmembrane region" description="Helical" evidence="7">
    <location>
        <begin position="484"/>
        <end position="507"/>
    </location>
</feature>
<dbReference type="PANTHER" id="PTHR10877:SF183">
    <property type="entry name" value="AT14535P-RELATED"/>
    <property type="match status" value="1"/>
</dbReference>
<dbReference type="FunFam" id="1.10.287.70:FF:000086">
    <property type="entry name" value="Polycystic kidney disease 2"/>
    <property type="match status" value="1"/>
</dbReference>
<dbReference type="PRINTS" id="PR00795">
    <property type="entry name" value="RYANODINER"/>
</dbReference>
<evidence type="ECO:0000256" key="3">
    <source>
        <dbReference type="ARBA" id="ARBA00022692"/>
    </source>
</evidence>
<feature type="domain" description="Ryanodine receptor Ryr" evidence="8">
    <location>
        <begin position="1052"/>
        <end position="1141"/>
    </location>
</feature>
<dbReference type="Pfam" id="PF20519">
    <property type="entry name" value="Polycystin_dom"/>
    <property type="match status" value="1"/>
</dbReference>
<feature type="region of interest" description="Disordered" evidence="6">
    <location>
        <begin position="1"/>
        <end position="41"/>
    </location>
</feature>
<dbReference type="Gene3D" id="1.10.287.70">
    <property type="match status" value="1"/>
</dbReference>
<dbReference type="InterPro" id="IPR046791">
    <property type="entry name" value="Polycystin_dom"/>
</dbReference>
<evidence type="ECO:0000313" key="12">
    <source>
        <dbReference type="EMBL" id="VFT85421.1"/>
    </source>
</evidence>
<proteinExistence type="inferred from homology"/>
<evidence type="ECO:0000259" key="8">
    <source>
        <dbReference type="Pfam" id="PF02026"/>
    </source>
</evidence>
<dbReference type="Gene3D" id="6.20.350.10">
    <property type="match status" value="1"/>
</dbReference>
<feature type="transmembrane region" description="Helical" evidence="7">
    <location>
        <begin position="339"/>
        <end position="360"/>
    </location>
</feature>
<evidence type="ECO:0000256" key="5">
    <source>
        <dbReference type="ARBA" id="ARBA00023136"/>
    </source>
</evidence>
<dbReference type="InterPro" id="IPR013122">
    <property type="entry name" value="PKD1_2_channel"/>
</dbReference>
<organism evidence="12 13">
    <name type="scientific">Aphanomyces stellatus</name>
    <dbReference type="NCBI Taxonomy" id="120398"/>
    <lineage>
        <taxon>Eukaryota</taxon>
        <taxon>Sar</taxon>
        <taxon>Stramenopiles</taxon>
        <taxon>Oomycota</taxon>
        <taxon>Saprolegniomycetes</taxon>
        <taxon>Saprolegniales</taxon>
        <taxon>Verrucalvaceae</taxon>
        <taxon>Aphanomyces</taxon>
    </lineage>
</organism>
<dbReference type="Gene3D" id="1.10.490.160">
    <property type="match status" value="1"/>
</dbReference>
<evidence type="ECO:0000256" key="4">
    <source>
        <dbReference type="ARBA" id="ARBA00022989"/>
    </source>
</evidence>
<feature type="transmembrane region" description="Helical" evidence="7">
    <location>
        <begin position="513"/>
        <end position="533"/>
    </location>
</feature>
<dbReference type="EMBL" id="VJMH01005104">
    <property type="protein sequence ID" value="KAF0700965.1"/>
    <property type="molecule type" value="Genomic_DNA"/>
</dbReference>
<protein>
    <submittedName>
        <fullName evidence="12">Aste57867_8535 protein</fullName>
    </submittedName>
</protein>
<evidence type="ECO:0000256" key="2">
    <source>
        <dbReference type="ARBA" id="ARBA00007200"/>
    </source>
</evidence>
<evidence type="ECO:0000256" key="1">
    <source>
        <dbReference type="ARBA" id="ARBA00004141"/>
    </source>
</evidence>
<dbReference type="OrthoDB" id="300855at2759"/>
<accession>A0A485KKK9</accession>
<feature type="compositionally biased region" description="Acidic residues" evidence="6">
    <location>
        <begin position="1262"/>
        <end position="1272"/>
    </location>
</feature>
<feature type="transmembrane region" description="Helical" evidence="7">
    <location>
        <begin position="445"/>
        <end position="464"/>
    </location>
</feature>
<dbReference type="EMBL" id="CAADRA010005125">
    <property type="protein sequence ID" value="VFT85421.1"/>
    <property type="molecule type" value="Genomic_DNA"/>
</dbReference>
<keyword evidence="5 7" id="KW-0472">Membrane</keyword>
<sequence length="1286" mass="146312">MDASTPPIEGKNSKDAPQEMLSSPVCQSPVGESPATPRRSAVRDRLKSMLRGSVAGPTEQMVLTQKMHYYSTMRIHMKRVQYALEEEKRNSFYKELLVYLVFLAILMMTVCILPVQIPYEHNSALDDIYLDQEFNNVSFKKNFYEVNAIEEMWQWFDDVLLDVYYNSPELNSRRVTSIQVRTSRMQGMSCAAFDAQSDALALFPDDTCYPAFHTALEDTAPYGDDGFGAPYTYEKDMTLLLRSMLFTPSIWNARMDYGTGGHTVYLPRDNATAAAAIVDALKDHLVLPSTRYVATTWNLYNPSSSVFTHLVVMFEYSQTDHIELTQRLMSFRVVNYTSFADFFTTENVLMLFLAVVTLWFTHREISNALEIGFVKYTESIWNLFDILQVGCLYVLVYKWTKYLVDCRALIPTLRRVVRDTTCTTPQSGKDCFVDMGDVGLLVQDINNISAVVALVSVAIVFKYLRLNTRLNMLWKTLRLAAKDLIAFLFIFFFIFLGYGVMGFLLFGSHVREYRSISGSLASCFQMLLGAFDFEKLSQANPVMSGLFFFSFMVIVFLIVVNMFIAILSEYYSMAQEEKRAEDENKKNLLTDGGSTKYDRIEYDVIKQMAEYWKELRWRVKLPRPDPIPLQGGACVLLVDYSYLMAERARLRAKFRASVRVIRICIAFIKPLRKFFSDFDASHVTSSLFGRPKMVLRTKSSHHVDYRKFPVTYVPLHSKAAKPLTMINQLHAGDLLELDDGSLTFDRICLQVMGPQELYLRDGVADPSTLRDTFGLSHVHAEIGAGSHIKCCRVLYQGEIILAGHEICLVPKWIWTKYFGARVLESIGAFFSWRRWTAAAKKTRNHQISDDDISQLLEVQLATDNGRGQSCRFDELVRQFRLFLAKKMRKGSIRIPNNDLETVVKHEAIAFVERFAKAMIPLDKRELVGYKYTPAPTDTSNVRLPNSVSRLSEFLAHNAHEVWSQGRIAQGWKWGVNRDNEKKLHPDLITYEQLSEEAKQYDRETSMEALKVIQALGYVMNPAHNSGSRMSSQNSLMDIDVDFGEAVPEGETYVPKPILTDDIELSPELNSLVELLAENTHDVWAKKRMEEGWVYGPKRNDDKKEHDGLVPYVYLTPEEKDMDRNTAVQTVKCILRCGFTFKHKEHQPSAKFKMFGRSEDVKTTHLDEATTVAMNIQKAKNAFLSRRNTHKTYGSVTFADKPPMAPPLRAASVDLTMNPPRTPLTPLTTEFLLPEAPAPPTTEFGAATPRQSLDHHPPSISETDGETPADEDGGASTTTTVDIHIEP</sequence>
<dbReference type="GO" id="GO:0016020">
    <property type="term" value="C:membrane"/>
    <property type="evidence" value="ECO:0007669"/>
    <property type="project" value="UniProtKB-SubCell"/>
</dbReference>
<dbReference type="InterPro" id="IPR013333">
    <property type="entry name" value="Ryan_recept"/>
</dbReference>